<dbReference type="Proteomes" id="UP000287969">
    <property type="component" value="Chromosome"/>
</dbReference>
<evidence type="ECO:0000313" key="1">
    <source>
        <dbReference type="EMBL" id="QAT60589.1"/>
    </source>
</evidence>
<accession>A0A410Q9E6</accession>
<organism evidence="1 2">
    <name type="scientific">Acidilutibacter cellobiosedens</name>
    <dbReference type="NCBI Taxonomy" id="2507161"/>
    <lineage>
        <taxon>Bacteria</taxon>
        <taxon>Bacillati</taxon>
        <taxon>Bacillota</taxon>
        <taxon>Tissierellia</taxon>
        <taxon>Tissierellales</taxon>
        <taxon>Acidilutibacteraceae</taxon>
        <taxon>Acidilutibacter</taxon>
    </lineage>
</organism>
<proteinExistence type="predicted"/>
<dbReference type="KEGG" id="spoa:EQM13_02850"/>
<keyword evidence="2" id="KW-1185">Reference proteome</keyword>
<dbReference type="OrthoDB" id="1938099at2"/>
<dbReference type="EMBL" id="CP035282">
    <property type="protein sequence ID" value="QAT60589.1"/>
    <property type="molecule type" value="Genomic_DNA"/>
</dbReference>
<dbReference type="Gene3D" id="1.20.1270.90">
    <property type="entry name" value="AF1782-like"/>
    <property type="match status" value="1"/>
</dbReference>
<reference evidence="2" key="1">
    <citation type="submission" date="2019-01" db="EMBL/GenBank/DDBJ databases">
        <title>Draft genomes of a novel of Sporanaerobacter strains.</title>
        <authorList>
            <person name="Ma S."/>
        </authorList>
    </citation>
    <scope>NUCLEOTIDE SEQUENCE [LARGE SCALE GENOMIC DNA]</scope>
    <source>
        <strain evidence="2">NJN-17</strain>
    </source>
</reference>
<dbReference type="AlphaFoldDB" id="A0A410Q9E6"/>
<protein>
    <submittedName>
        <fullName evidence="1">Uncharacterized protein</fullName>
    </submittedName>
</protein>
<name>A0A410Q9E6_9FIRM</name>
<gene>
    <name evidence="1" type="ORF">EQM13_02850</name>
</gene>
<dbReference type="RefSeq" id="WP_128751903.1">
    <property type="nucleotide sequence ID" value="NZ_CP035282.1"/>
</dbReference>
<sequence>MDQAKSVRIARDSVPVNKTALQTAVSGANTNKVTAVVSIDGSDVDQDNHWVTQVEMTAYETAISNAQAVLDKAGATQEEVDAQVIALNTATGTFNNAKKPGTKLEIKSVTSTIVHLTGNSTVTAGLSGNTITIGGTIPKYPDSILGHEPNSNLFEIMIVLDNVNKETAVCKIVGPNKTNEYAAGKWMDGDNYFYFVGAVKDINSTFTITIDNDGDGTAAPITFNVVIAADTILGQ</sequence>
<evidence type="ECO:0000313" key="2">
    <source>
        <dbReference type="Proteomes" id="UP000287969"/>
    </source>
</evidence>